<sequence>MSQSQDRNESLLNRRDLIKLGGGAAVGAALLGACAPVSTPEEQPAAPAVVSDHPAALLPSGFSAELEWWTHTDHDTTVGNVIKAGIEQFQEANPGVSVELRVFPNREMNDKNRTALLGRQAKPTIFSPLPSFMRDGLLEPLSDKYFEADWLRETFGFQEALYWEGDTYIIPPGSLMTGAFYNKTLWQEGGLTDEDVPRTWDEMLEIAKMLTQYDDNGDVVTAGLSMHAEAFRIARDWPGQYGGYHYNRELGRVFDSTGWRKFMEFFIRAIQEEKVDSPKMPPYLEAFPTNRAAMTVNKGWLVGTFTNQFPDLDFGVFPTPLAADRPDDGWWGIADDLGFGYTVNQFADDSDKEAANALLRYLYGSEEFMGGWAVNSAAVPSMLAVREWPEFQAPKIQTFMLTAPYRAPFGGEEFPRQREIAKTALESLLQGTSIDDAIAASQAEMAVVMEQNAGTPFIVFEPDYKPPADLTTLEAWSSGQIAFPFS</sequence>
<dbReference type="InterPro" id="IPR006311">
    <property type="entry name" value="TAT_signal"/>
</dbReference>
<dbReference type="PANTHER" id="PTHR43649">
    <property type="entry name" value="ARABINOSE-BINDING PROTEIN-RELATED"/>
    <property type="match status" value="1"/>
</dbReference>
<dbReference type="Pfam" id="PF01547">
    <property type="entry name" value="SBP_bac_1"/>
    <property type="match status" value="1"/>
</dbReference>
<reference evidence="1" key="1">
    <citation type="submission" date="2019-09" db="EMBL/GenBank/DDBJ databases">
        <title>Characterisation of the sponge microbiome using genome-centric metagenomics.</title>
        <authorList>
            <person name="Engelberts J.P."/>
            <person name="Robbins S.J."/>
            <person name="De Goeij J.M."/>
            <person name="Aranda M."/>
            <person name="Bell S.C."/>
            <person name="Webster N.S."/>
        </authorList>
    </citation>
    <scope>NUCLEOTIDE SEQUENCE</scope>
    <source>
        <strain evidence="1">SB0664_bin_27</strain>
    </source>
</reference>
<dbReference type="PROSITE" id="PS51257">
    <property type="entry name" value="PROKAR_LIPOPROTEIN"/>
    <property type="match status" value="1"/>
</dbReference>
<dbReference type="SUPFAM" id="SSF53850">
    <property type="entry name" value="Periplasmic binding protein-like II"/>
    <property type="match status" value="1"/>
</dbReference>
<proteinExistence type="predicted"/>
<name>A0A6B0YPQ4_9CHLR</name>
<accession>A0A6B0YPQ4</accession>
<protein>
    <submittedName>
        <fullName evidence="1">Extracellular solute-binding protein</fullName>
    </submittedName>
</protein>
<dbReference type="InterPro" id="IPR006059">
    <property type="entry name" value="SBP"/>
</dbReference>
<dbReference type="EMBL" id="VXRG01000053">
    <property type="protein sequence ID" value="MXY93026.1"/>
    <property type="molecule type" value="Genomic_DNA"/>
</dbReference>
<evidence type="ECO:0000313" key="1">
    <source>
        <dbReference type="EMBL" id="MXY93026.1"/>
    </source>
</evidence>
<dbReference type="AlphaFoldDB" id="A0A6B0YPQ4"/>
<comment type="caution">
    <text evidence="1">The sequence shown here is derived from an EMBL/GenBank/DDBJ whole genome shotgun (WGS) entry which is preliminary data.</text>
</comment>
<dbReference type="Gene3D" id="3.40.190.10">
    <property type="entry name" value="Periplasmic binding protein-like II"/>
    <property type="match status" value="1"/>
</dbReference>
<dbReference type="InterPro" id="IPR050490">
    <property type="entry name" value="Bact_solute-bd_prot1"/>
</dbReference>
<gene>
    <name evidence="1" type="ORF">F4Y42_06195</name>
</gene>
<dbReference type="PANTHER" id="PTHR43649:SF12">
    <property type="entry name" value="DIACETYLCHITOBIOSE BINDING PROTEIN DASA"/>
    <property type="match status" value="1"/>
</dbReference>
<dbReference type="PROSITE" id="PS51318">
    <property type="entry name" value="TAT"/>
    <property type="match status" value="1"/>
</dbReference>
<organism evidence="1">
    <name type="scientific">Caldilineaceae bacterium SB0664_bin_27</name>
    <dbReference type="NCBI Taxonomy" id="2605260"/>
    <lineage>
        <taxon>Bacteria</taxon>
        <taxon>Bacillati</taxon>
        <taxon>Chloroflexota</taxon>
        <taxon>Caldilineae</taxon>
        <taxon>Caldilineales</taxon>
        <taxon>Caldilineaceae</taxon>
    </lineage>
</organism>